<keyword evidence="3" id="KW-1185">Reference proteome</keyword>
<dbReference type="PANTHER" id="PTHR35400:SF1">
    <property type="entry name" value="SLR1083 PROTEIN"/>
    <property type="match status" value="1"/>
</dbReference>
<dbReference type="GO" id="GO:0004519">
    <property type="term" value="F:endonuclease activity"/>
    <property type="evidence" value="ECO:0007669"/>
    <property type="project" value="UniProtKB-KW"/>
</dbReference>
<dbReference type="Pfam" id="PF05685">
    <property type="entry name" value="Uma2"/>
    <property type="match status" value="1"/>
</dbReference>
<dbReference type="SUPFAM" id="SSF52980">
    <property type="entry name" value="Restriction endonuclease-like"/>
    <property type="match status" value="1"/>
</dbReference>
<protein>
    <submittedName>
        <fullName evidence="2">Uma2 family endonuclease</fullName>
    </submittedName>
</protein>
<accession>A0A7W9W7B2</accession>
<sequence>MQPIDLNPEPKGPWRWSVAQFERAVALGLFPEETRLELLAGELYERPMENPPHAYTIDTLYDLLARSLDLSTCFLRNQHALPLSIDSAPIPDIAVIAGRRLDFLQSHPRPEQVLLVVDVSDATLSQDRHAKAELYAEAGIQEYWIVNLSQRRLEVYRDPSGSEWGTNLKLPEQQSITPLCTPSVTIPIASLLPPRSS</sequence>
<dbReference type="Gene3D" id="3.90.1570.10">
    <property type="entry name" value="tt1808, chain A"/>
    <property type="match status" value="1"/>
</dbReference>
<proteinExistence type="predicted"/>
<keyword evidence="2" id="KW-0540">Nuclease</keyword>
<feature type="domain" description="Putative restriction endonuclease" evidence="1">
    <location>
        <begin position="25"/>
        <end position="188"/>
    </location>
</feature>
<dbReference type="AlphaFoldDB" id="A0A7W9W7B2"/>
<evidence type="ECO:0000259" key="1">
    <source>
        <dbReference type="Pfam" id="PF05685"/>
    </source>
</evidence>
<reference evidence="2 3" key="1">
    <citation type="submission" date="2020-08" db="EMBL/GenBank/DDBJ databases">
        <title>Genomic Encyclopedia of Type Strains, Phase IV (KMG-IV): sequencing the most valuable type-strain genomes for metagenomic binning, comparative biology and taxonomic classification.</title>
        <authorList>
            <person name="Goeker M."/>
        </authorList>
    </citation>
    <scope>NUCLEOTIDE SEQUENCE [LARGE SCALE GENOMIC DNA]</scope>
    <source>
        <strain evidence="2 3">DSM 23562</strain>
    </source>
</reference>
<gene>
    <name evidence="2" type="ORF">HNQ39_002701</name>
</gene>
<keyword evidence="2" id="KW-0378">Hydrolase</keyword>
<dbReference type="InterPro" id="IPR012296">
    <property type="entry name" value="Nuclease_put_TT1808"/>
</dbReference>
<evidence type="ECO:0000313" key="2">
    <source>
        <dbReference type="EMBL" id="MBB6050910.1"/>
    </source>
</evidence>
<dbReference type="EMBL" id="JACHGW010000002">
    <property type="protein sequence ID" value="MBB6050910.1"/>
    <property type="molecule type" value="Genomic_DNA"/>
</dbReference>
<organism evidence="2 3">
    <name type="scientific">Armatimonas rosea</name>
    <dbReference type="NCBI Taxonomy" id="685828"/>
    <lineage>
        <taxon>Bacteria</taxon>
        <taxon>Bacillati</taxon>
        <taxon>Armatimonadota</taxon>
        <taxon>Armatimonadia</taxon>
        <taxon>Armatimonadales</taxon>
        <taxon>Armatimonadaceae</taxon>
        <taxon>Armatimonas</taxon>
    </lineage>
</organism>
<dbReference type="PANTHER" id="PTHR35400">
    <property type="entry name" value="SLR1083 PROTEIN"/>
    <property type="match status" value="1"/>
</dbReference>
<evidence type="ECO:0000313" key="3">
    <source>
        <dbReference type="Proteomes" id="UP000520814"/>
    </source>
</evidence>
<dbReference type="Proteomes" id="UP000520814">
    <property type="component" value="Unassembled WGS sequence"/>
</dbReference>
<dbReference type="CDD" id="cd06260">
    <property type="entry name" value="DUF820-like"/>
    <property type="match status" value="1"/>
</dbReference>
<dbReference type="InterPro" id="IPR011335">
    <property type="entry name" value="Restrct_endonuc-II-like"/>
</dbReference>
<comment type="caution">
    <text evidence="2">The sequence shown here is derived from an EMBL/GenBank/DDBJ whole genome shotgun (WGS) entry which is preliminary data.</text>
</comment>
<dbReference type="RefSeq" id="WP_184196734.1">
    <property type="nucleotide sequence ID" value="NZ_JACHGW010000002.1"/>
</dbReference>
<keyword evidence="2" id="KW-0255">Endonuclease</keyword>
<dbReference type="InterPro" id="IPR008538">
    <property type="entry name" value="Uma2"/>
</dbReference>
<name>A0A7W9W7B2_ARMRO</name>